<organism evidence="2 3">
    <name type="scientific">Alligator mississippiensis</name>
    <name type="common">American alligator</name>
    <dbReference type="NCBI Taxonomy" id="8496"/>
    <lineage>
        <taxon>Eukaryota</taxon>
        <taxon>Metazoa</taxon>
        <taxon>Chordata</taxon>
        <taxon>Craniata</taxon>
        <taxon>Vertebrata</taxon>
        <taxon>Euteleostomi</taxon>
        <taxon>Archelosauria</taxon>
        <taxon>Archosauria</taxon>
        <taxon>Crocodylia</taxon>
        <taxon>Alligatoridae</taxon>
        <taxon>Alligatorinae</taxon>
        <taxon>Alligator</taxon>
    </lineage>
</organism>
<comment type="caution">
    <text evidence="2">The sequence shown here is derived from an EMBL/GenBank/DDBJ whole genome shotgun (WGS) entry which is preliminary data.</text>
</comment>
<evidence type="ECO:0000313" key="3">
    <source>
        <dbReference type="Proteomes" id="UP000050525"/>
    </source>
</evidence>
<dbReference type="AlphaFoldDB" id="A0A151NCP6"/>
<name>A0A151NCP6_ALLMI</name>
<proteinExistence type="predicted"/>
<feature type="region of interest" description="Disordered" evidence="1">
    <location>
        <begin position="1"/>
        <end position="73"/>
    </location>
</feature>
<evidence type="ECO:0000313" key="2">
    <source>
        <dbReference type="EMBL" id="KYO34577.1"/>
    </source>
</evidence>
<feature type="compositionally biased region" description="Polar residues" evidence="1">
    <location>
        <begin position="46"/>
        <end position="57"/>
    </location>
</feature>
<reference evidence="2 3" key="1">
    <citation type="journal article" date="2012" name="Genome Biol.">
        <title>Sequencing three crocodilian genomes to illuminate the evolution of archosaurs and amniotes.</title>
        <authorList>
            <person name="St John J.A."/>
            <person name="Braun E.L."/>
            <person name="Isberg S.R."/>
            <person name="Miles L.G."/>
            <person name="Chong A.Y."/>
            <person name="Gongora J."/>
            <person name="Dalzell P."/>
            <person name="Moran C."/>
            <person name="Bed'hom B."/>
            <person name="Abzhanov A."/>
            <person name="Burgess S.C."/>
            <person name="Cooksey A.M."/>
            <person name="Castoe T.A."/>
            <person name="Crawford N.G."/>
            <person name="Densmore L.D."/>
            <person name="Drew J.C."/>
            <person name="Edwards S.V."/>
            <person name="Faircloth B.C."/>
            <person name="Fujita M.K."/>
            <person name="Greenwold M.J."/>
            <person name="Hoffmann F.G."/>
            <person name="Howard J.M."/>
            <person name="Iguchi T."/>
            <person name="Janes D.E."/>
            <person name="Khan S.Y."/>
            <person name="Kohno S."/>
            <person name="de Koning A.J."/>
            <person name="Lance S.L."/>
            <person name="McCarthy F.M."/>
            <person name="McCormack J.E."/>
            <person name="Merchant M.E."/>
            <person name="Peterson D.G."/>
            <person name="Pollock D.D."/>
            <person name="Pourmand N."/>
            <person name="Raney B.J."/>
            <person name="Roessler K.A."/>
            <person name="Sanford J.R."/>
            <person name="Sawyer R.H."/>
            <person name="Schmidt C.J."/>
            <person name="Triplett E.W."/>
            <person name="Tuberville T.D."/>
            <person name="Venegas-Anaya M."/>
            <person name="Howard J.T."/>
            <person name="Jarvis E.D."/>
            <person name="Guillette L.J.Jr."/>
            <person name="Glenn T.C."/>
            <person name="Green R.E."/>
            <person name="Ray D.A."/>
        </authorList>
    </citation>
    <scope>NUCLEOTIDE SEQUENCE [LARGE SCALE GENOMIC DNA]</scope>
    <source>
        <strain evidence="2">KSC_2009_1</strain>
    </source>
</reference>
<gene>
    <name evidence="2" type="ORF">Y1Q_0021142</name>
</gene>
<evidence type="ECO:0000256" key="1">
    <source>
        <dbReference type="SAM" id="MobiDB-lite"/>
    </source>
</evidence>
<keyword evidence="3" id="KW-1185">Reference proteome</keyword>
<protein>
    <submittedName>
        <fullName evidence="2">Uncharacterized protein</fullName>
    </submittedName>
</protein>
<accession>A0A151NCP6</accession>
<sequence length="123" mass="13019">MLTSNMGRKKCDPTPSSEAGLSPFIQFQELPRTPAPGIHALPAPVSASSKAKGTSPPTEVLEQRGLGPALHPESRARDCVAALKRRSGCPSDSLQTALVAARWALLSWLHCLPSRAAEKGVQL</sequence>
<dbReference type="Proteomes" id="UP000050525">
    <property type="component" value="Unassembled WGS sequence"/>
</dbReference>
<dbReference type="EMBL" id="AKHW03003390">
    <property type="protein sequence ID" value="KYO34577.1"/>
    <property type="molecule type" value="Genomic_DNA"/>
</dbReference>